<organism evidence="2 3">
    <name type="scientific">Methanofollis fontis</name>
    <dbReference type="NCBI Taxonomy" id="2052832"/>
    <lineage>
        <taxon>Archaea</taxon>
        <taxon>Methanobacteriati</taxon>
        <taxon>Methanobacteriota</taxon>
        <taxon>Stenosarchaea group</taxon>
        <taxon>Methanomicrobia</taxon>
        <taxon>Methanomicrobiales</taxon>
        <taxon>Methanomicrobiaceae</taxon>
        <taxon>Methanofollis</taxon>
    </lineage>
</organism>
<protein>
    <submittedName>
        <fullName evidence="2">Flavodoxin</fullName>
    </submittedName>
</protein>
<gene>
    <name evidence="2" type="ORF">CUJ86_01350</name>
</gene>
<reference evidence="2 3" key="1">
    <citation type="submission" date="2017-11" db="EMBL/GenBank/DDBJ databases">
        <title>Isolation and Characterization of Methanofollis Species from Methane Seep Offshore SW Taiwan.</title>
        <authorList>
            <person name="Teng N.-H."/>
            <person name="Lai M.-C."/>
            <person name="Chen S.-C."/>
        </authorList>
    </citation>
    <scope>NUCLEOTIDE SEQUENCE [LARGE SCALE GENOMIC DNA]</scope>
    <source>
        <strain evidence="2 3">FWC-SCC2</strain>
    </source>
</reference>
<dbReference type="PANTHER" id="PTHR38030">
    <property type="entry name" value="PROTOPORPHYRINOGEN IX DEHYDROGENASE [MENAQUINONE]"/>
    <property type="match status" value="1"/>
</dbReference>
<dbReference type="InterPro" id="IPR026816">
    <property type="entry name" value="Flavodoxin_dom"/>
</dbReference>
<comment type="caution">
    <text evidence="2">The sequence shown here is derived from an EMBL/GenBank/DDBJ whole genome shotgun (WGS) entry which is preliminary data.</text>
</comment>
<sequence>MIEVFPVMVPHPQASERTTPPILYRCRRGDAKVHYPPHPLLYQVRRMGKSVLVTYASRTGTTAEIAATIGEELERHGLTAEVVGTDRAGALGGYRAVVIGSPVYMGKLLPDIRRFAGARADDLAALPVAGFVVGIPLAEPTPENRERAQSLLNEAISPTRARDVGLFAGRLDPDHLSFVQRTICTMMKAEFGDFRNEEAIRTWAAGLPAVLGLEGD</sequence>
<proteinExistence type="predicted"/>
<dbReference type="AlphaFoldDB" id="A0A483CSU5"/>
<dbReference type="GO" id="GO:0010181">
    <property type="term" value="F:FMN binding"/>
    <property type="evidence" value="ECO:0007669"/>
    <property type="project" value="InterPro"/>
</dbReference>
<dbReference type="InterPro" id="IPR052200">
    <property type="entry name" value="Protoporphyrinogen_IX_DH"/>
</dbReference>
<feature type="domain" description="Flavodoxin-like" evidence="1">
    <location>
        <begin position="51"/>
        <end position="208"/>
    </location>
</feature>
<dbReference type="Pfam" id="PF12724">
    <property type="entry name" value="Flavodoxin_5"/>
    <property type="match status" value="1"/>
</dbReference>
<dbReference type="InterPro" id="IPR029039">
    <property type="entry name" value="Flavoprotein-like_sf"/>
</dbReference>
<evidence type="ECO:0000259" key="1">
    <source>
        <dbReference type="PROSITE" id="PS50902"/>
    </source>
</evidence>
<dbReference type="PROSITE" id="PS50902">
    <property type="entry name" value="FLAVODOXIN_LIKE"/>
    <property type="match status" value="1"/>
</dbReference>
<dbReference type="Gene3D" id="3.40.50.360">
    <property type="match status" value="1"/>
</dbReference>
<evidence type="ECO:0000313" key="3">
    <source>
        <dbReference type="Proteomes" id="UP000292580"/>
    </source>
</evidence>
<dbReference type="GO" id="GO:0070819">
    <property type="term" value="F:menaquinone-dependent protoporphyrinogen oxidase activity"/>
    <property type="evidence" value="ECO:0007669"/>
    <property type="project" value="TreeGrafter"/>
</dbReference>
<dbReference type="InterPro" id="IPR008254">
    <property type="entry name" value="Flavodoxin/NO_synth"/>
</dbReference>
<dbReference type="PANTHER" id="PTHR38030:SF2">
    <property type="entry name" value="PROTOPORPHYRINOGEN IX DEHYDROGENASE [QUINONE]"/>
    <property type="match status" value="1"/>
</dbReference>
<accession>A0A483CSU5</accession>
<dbReference type="GO" id="GO:0006783">
    <property type="term" value="P:heme biosynthetic process"/>
    <property type="evidence" value="ECO:0007669"/>
    <property type="project" value="TreeGrafter"/>
</dbReference>
<dbReference type="SUPFAM" id="SSF52218">
    <property type="entry name" value="Flavoproteins"/>
    <property type="match status" value="1"/>
</dbReference>
<name>A0A483CSU5_9EURY</name>
<dbReference type="Proteomes" id="UP000292580">
    <property type="component" value="Unassembled WGS sequence"/>
</dbReference>
<keyword evidence="3" id="KW-1185">Reference proteome</keyword>
<dbReference type="EMBL" id="PGCL01000001">
    <property type="protein sequence ID" value="TAJ45414.1"/>
    <property type="molecule type" value="Genomic_DNA"/>
</dbReference>
<evidence type="ECO:0000313" key="2">
    <source>
        <dbReference type="EMBL" id="TAJ45414.1"/>
    </source>
</evidence>